<evidence type="ECO:0000313" key="6">
    <source>
        <dbReference type="Proteomes" id="UP000230843"/>
    </source>
</evidence>
<evidence type="ECO:0000313" key="5">
    <source>
        <dbReference type="EMBL" id="PJA89585.1"/>
    </source>
</evidence>
<dbReference type="AlphaFoldDB" id="A0A2M7Z669"/>
<comment type="caution">
    <text evidence="5">The sequence shown here is derived from an EMBL/GenBank/DDBJ whole genome shotgun (WGS) entry which is preliminary data.</text>
</comment>
<dbReference type="Proteomes" id="UP000230843">
    <property type="component" value="Unassembled WGS sequence"/>
</dbReference>
<proteinExistence type="inferred from homology"/>
<dbReference type="GO" id="GO:0003729">
    <property type="term" value="F:mRNA binding"/>
    <property type="evidence" value="ECO:0007669"/>
    <property type="project" value="TreeGrafter"/>
</dbReference>
<dbReference type="Pfam" id="PF00572">
    <property type="entry name" value="Ribosomal_L13"/>
    <property type="match status" value="1"/>
</dbReference>
<dbReference type="InterPro" id="IPR005822">
    <property type="entry name" value="Ribosomal_uL13"/>
</dbReference>
<dbReference type="InterPro" id="IPR036899">
    <property type="entry name" value="Ribosomal_uL13_sf"/>
</dbReference>
<dbReference type="SUPFAM" id="SSF52161">
    <property type="entry name" value="Ribosomal protein L13"/>
    <property type="match status" value="1"/>
</dbReference>
<protein>
    <recommendedName>
        <fullName evidence="4">Large ribosomal subunit protein uL13</fullName>
    </recommendedName>
</protein>
<comment type="function">
    <text evidence="4">This protein is one of the early assembly proteins of the 50S ribosomal subunit, although it is not seen to bind rRNA by itself. It is important during the early stages of 50S assembly.</text>
</comment>
<keyword evidence="3 4" id="KW-0687">Ribonucleoprotein</keyword>
<evidence type="ECO:0000256" key="1">
    <source>
        <dbReference type="ARBA" id="ARBA00006227"/>
    </source>
</evidence>
<dbReference type="PANTHER" id="PTHR11545:SF2">
    <property type="entry name" value="LARGE RIBOSOMAL SUBUNIT PROTEIN UL13M"/>
    <property type="match status" value="1"/>
</dbReference>
<evidence type="ECO:0000256" key="2">
    <source>
        <dbReference type="ARBA" id="ARBA00022980"/>
    </source>
</evidence>
<gene>
    <name evidence="4 5" type="primary">rplM</name>
    <name evidence="5" type="ORF">CO137_03500</name>
</gene>
<dbReference type="GO" id="GO:0006412">
    <property type="term" value="P:translation"/>
    <property type="evidence" value="ECO:0007669"/>
    <property type="project" value="UniProtKB-UniRule"/>
</dbReference>
<evidence type="ECO:0000256" key="3">
    <source>
        <dbReference type="ARBA" id="ARBA00023274"/>
    </source>
</evidence>
<dbReference type="PIRSF" id="PIRSF002181">
    <property type="entry name" value="Ribosomal_L13"/>
    <property type="match status" value="1"/>
</dbReference>
<dbReference type="GO" id="GO:0003735">
    <property type="term" value="F:structural constituent of ribosome"/>
    <property type="evidence" value="ECO:0007669"/>
    <property type="project" value="InterPro"/>
</dbReference>
<dbReference type="GO" id="GO:0017148">
    <property type="term" value="P:negative regulation of translation"/>
    <property type="evidence" value="ECO:0007669"/>
    <property type="project" value="TreeGrafter"/>
</dbReference>
<dbReference type="Gene3D" id="3.90.1180.10">
    <property type="entry name" value="Ribosomal protein L13"/>
    <property type="match status" value="1"/>
</dbReference>
<dbReference type="GO" id="GO:0022625">
    <property type="term" value="C:cytosolic large ribosomal subunit"/>
    <property type="evidence" value="ECO:0007669"/>
    <property type="project" value="TreeGrafter"/>
</dbReference>
<keyword evidence="2 4" id="KW-0689">Ribosomal protein</keyword>
<comment type="similarity">
    <text evidence="1 4">Belongs to the universal ribosomal protein uL13 family.</text>
</comment>
<name>A0A2M7Z669_9BACT</name>
<dbReference type="CDD" id="cd00392">
    <property type="entry name" value="Ribosomal_L13"/>
    <property type="match status" value="1"/>
</dbReference>
<dbReference type="NCBIfam" id="TIGR01066">
    <property type="entry name" value="rplM_bact"/>
    <property type="match status" value="1"/>
</dbReference>
<accession>A0A2M7Z669</accession>
<dbReference type="PANTHER" id="PTHR11545">
    <property type="entry name" value="RIBOSOMAL PROTEIN L13"/>
    <property type="match status" value="1"/>
</dbReference>
<dbReference type="HAMAP" id="MF_01366">
    <property type="entry name" value="Ribosomal_uL13"/>
    <property type="match status" value="1"/>
</dbReference>
<evidence type="ECO:0000256" key="4">
    <source>
        <dbReference type="HAMAP-Rule" id="MF_01366"/>
    </source>
</evidence>
<reference evidence="6" key="1">
    <citation type="submission" date="2017-09" db="EMBL/GenBank/DDBJ databases">
        <title>Depth-based differentiation of microbial function through sediment-hosted aquifers and enrichment of novel symbionts in the deep terrestrial subsurface.</title>
        <authorList>
            <person name="Probst A.J."/>
            <person name="Ladd B."/>
            <person name="Jarett J.K."/>
            <person name="Geller-Mcgrath D.E."/>
            <person name="Sieber C.M.K."/>
            <person name="Emerson J.B."/>
            <person name="Anantharaman K."/>
            <person name="Thomas B.C."/>
            <person name="Malmstrom R."/>
            <person name="Stieglmeier M."/>
            <person name="Klingl A."/>
            <person name="Woyke T."/>
            <person name="Ryan C.M."/>
            <person name="Banfield J.F."/>
        </authorList>
    </citation>
    <scope>NUCLEOTIDE SEQUENCE [LARGE SCALE GENOMIC DNA]</scope>
</reference>
<sequence>MAIEIIRKLHEIDATDRSVGRVATEVATILRGKNKTSFAPHLDCGDFVTIVNSGKVKFTGRKLVQKDFFHHTMHPGGLRRSPLKKVFDKNPTEVMKKAVYGMLPKNRLRNNMMKRLTIKV</sequence>
<organism evidence="5 6">
    <name type="scientific">Candidatus Magasanikbacteria bacterium CG_4_9_14_3_um_filter_32_9</name>
    <dbReference type="NCBI Taxonomy" id="1974644"/>
    <lineage>
        <taxon>Bacteria</taxon>
        <taxon>Candidatus Magasanikiibacteriota</taxon>
    </lineage>
</organism>
<comment type="subunit">
    <text evidence="4">Part of the 50S ribosomal subunit.</text>
</comment>
<dbReference type="InterPro" id="IPR005823">
    <property type="entry name" value="Ribosomal_uL13_bac-type"/>
</dbReference>
<dbReference type="EMBL" id="PFVJ01000075">
    <property type="protein sequence ID" value="PJA89585.1"/>
    <property type="molecule type" value="Genomic_DNA"/>
</dbReference>